<proteinExistence type="predicted"/>
<evidence type="ECO:0000313" key="2">
    <source>
        <dbReference type="Proteomes" id="UP000217446"/>
    </source>
</evidence>
<dbReference type="EMBL" id="BDQI01000037">
    <property type="protein sequence ID" value="GAX57586.1"/>
    <property type="molecule type" value="Genomic_DNA"/>
</dbReference>
<comment type="caution">
    <text evidence="1">The sequence shown here is derived from an EMBL/GenBank/DDBJ whole genome shotgun (WGS) entry which is preliminary data.</text>
</comment>
<dbReference type="Proteomes" id="UP000217446">
    <property type="component" value="Unassembled WGS sequence"/>
</dbReference>
<evidence type="ECO:0000313" key="1">
    <source>
        <dbReference type="EMBL" id="GAX57586.1"/>
    </source>
</evidence>
<accession>A0A250VU19</accession>
<name>A0A250VU19_STROL</name>
<sequence>MEKVQCLHFILAGWAWELSLFTLDRLSNQFGSFGSAEIAAIGQELHVELTDLLDHPGLQAPLGLKRCQSPPVG</sequence>
<reference evidence="2" key="1">
    <citation type="submission" date="2017-05" db="EMBL/GenBank/DDBJ databases">
        <title>Streptomyces olivochromogenes NBRC 3561 whole genome shotgun sequence.</title>
        <authorList>
            <person name="Dohra H."/>
            <person name="Kodani S."/>
        </authorList>
    </citation>
    <scope>NUCLEOTIDE SEQUENCE [LARGE SCALE GENOMIC DNA]</scope>
    <source>
        <strain evidence="2">NBRC 3561</strain>
    </source>
</reference>
<organism evidence="1 2">
    <name type="scientific">Streptomyces olivochromogenes</name>
    <dbReference type="NCBI Taxonomy" id="1963"/>
    <lineage>
        <taxon>Bacteria</taxon>
        <taxon>Bacillati</taxon>
        <taxon>Actinomycetota</taxon>
        <taxon>Actinomycetes</taxon>
        <taxon>Kitasatosporales</taxon>
        <taxon>Streptomycetaceae</taxon>
        <taxon>Streptomyces</taxon>
    </lineage>
</organism>
<gene>
    <name evidence="1" type="ORF">SO3561_09156</name>
</gene>
<keyword evidence="2" id="KW-1185">Reference proteome</keyword>
<protein>
    <submittedName>
        <fullName evidence="1">Uncharacterized protein</fullName>
    </submittedName>
</protein>
<dbReference type="AlphaFoldDB" id="A0A250VU19"/>